<feature type="compositionally biased region" description="Basic and acidic residues" evidence="4">
    <location>
        <begin position="15"/>
        <end position="26"/>
    </location>
</feature>
<dbReference type="InterPro" id="IPR029063">
    <property type="entry name" value="SAM-dependent_MTases_sf"/>
</dbReference>
<comment type="similarity">
    <text evidence="1">Belongs to the methyltransferase superfamily.</text>
</comment>
<proteinExistence type="inferred from homology"/>
<organism evidence="6 7">
    <name type="scientific">Corynebacterium lactis RW2-5</name>
    <dbReference type="NCBI Taxonomy" id="1408189"/>
    <lineage>
        <taxon>Bacteria</taxon>
        <taxon>Bacillati</taxon>
        <taxon>Actinomycetota</taxon>
        <taxon>Actinomycetes</taxon>
        <taxon>Mycobacteriales</taxon>
        <taxon>Corynebacteriaceae</taxon>
        <taxon>Corynebacterium</taxon>
    </lineage>
</organism>
<dbReference type="PANTHER" id="PTHR44942">
    <property type="entry name" value="METHYLTRANSF_11 DOMAIN-CONTAINING PROTEIN"/>
    <property type="match status" value="1"/>
</dbReference>
<protein>
    <submittedName>
        <fullName evidence="6">SAM-dependent methyltransferase</fullName>
    </submittedName>
</protein>
<sequence>MPGRNEHPPIPPTSGRDKPLFRDASDRFRAGATFDDDLGSSADGASGYHRVRPGYPAEVIAALTQLAHASSVHTVCDIGAGTGKLTSSLADAYPNAEVLAVEPSAAMRAALKITCPEACVLGGTAESTGLESHSVDVAACAQTWHWVDTDAATAELSRVLAPGGVAVLVWNTLDVSIPWVHRLSRIMHAGDILRPGFYPTVGKQMELASEVRMGWEQTLRLEDIVLLARTRSYWLRSKEATRAKVEDNLRWYLGEHLGFGYDEGIALPYRCDAFYYRTAE</sequence>
<dbReference type="AlphaFoldDB" id="A0A0K2GZA7"/>
<dbReference type="KEGG" id="clw:CLAC_04755"/>
<keyword evidence="7" id="KW-1185">Reference proteome</keyword>
<dbReference type="OrthoDB" id="9797252at2"/>
<dbReference type="InterPro" id="IPR013216">
    <property type="entry name" value="Methyltransf_11"/>
</dbReference>
<feature type="domain" description="Methyltransferase type 11" evidence="5">
    <location>
        <begin position="77"/>
        <end position="167"/>
    </location>
</feature>
<dbReference type="SUPFAM" id="SSF53335">
    <property type="entry name" value="S-adenosyl-L-methionine-dependent methyltransferases"/>
    <property type="match status" value="1"/>
</dbReference>
<dbReference type="Proteomes" id="UP000058446">
    <property type="component" value="Chromosome"/>
</dbReference>
<name>A0A0K2GZA7_9CORY</name>
<evidence type="ECO:0000256" key="1">
    <source>
        <dbReference type="ARBA" id="ARBA00008361"/>
    </source>
</evidence>
<dbReference type="STRING" id="1408189.CLAC_04755"/>
<evidence type="ECO:0000259" key="5">
    <source>
        <dbReference type="Pfam" id="PF08241"/>
    </source>
</evidence>
<dbReference type="GO" id="GO:0008757">
    <property type="term" value="F:S-adenosylmethionine-dependent methyltransferase activity"/>
    <property type="evidence" value="ECO:0007669"/>
    <property type="project" value="InterPro"/>
</dbReference>
<dbReference type="Pfam" id="PF08241">
    <property type="entry name" value="Methyltransf_11"/>
    <property type="match status" value="1"/>
</dbReference>
<dbReference type="CDD" id="cd02440">
    <property type="entry name" value="AdoMet_MTases"/>
    <property type="match status" value="1"/>
</dbReference>
<dbReference type="RefSeq" id="WP_053411908.1">
    <property type="nucleotide sequence ID" value="NZ_CP006841.1"/>
</dbReference>
<keyword evidence="2 6" id="KW-0489">Methyltransferase</keyword>
<evidence type="ECO:0000256" key="2">
    <source>
        <dbReference type="ARBA" id="ARBA00022603"/>
    </source>
</evidence>
<dbReference type="InterPro" id="IPR051052">
    <property type="entry name" value="Diverse_substrate_MTase"/>
</dbReference>
<accession>A0A0K2GZA7</accession>
<evidence type="ECO:0000256" key="3">
    <source>
        <dbReference type="ARBA" id="ARBA00022679"/>
    </source>
</evidence>
<feature type="region of interest" description="Disordered" evidence="4">
    <location>
        <begin position="1"/>
        <end position="26"/>
    </location>
</feature>
<evidence type="ECO:0000313" key="6">
    <source>
        <dbReference type="EMBL" id="ALA67132.1"/>
    </source>
</evidence>
<evidence type="ECO:0000313" key="7">
    <source>
        <dbReference type="Proteomes" id="UP000058446"/>
    </source>
</evidence>
<evidence type="ECO:0000256" key="4">
    <source>
        <dbReference type="SAM" id="MobiDB-lite"/>
    </source>
</evidence>
<dbReference type="PATRIC" id="fig|1408189.4.peg.951"/>
<dbReference type="GO" id="GO:0032259">
    <property type="term" value="P:methylation"/>
    <property type="evidence" value="ECO:0007669"/>
    <property type="project" value="UniProtKB-KW"/>
</dbReference>
<dbReference type="Gene3D" id="3.40.50.150">
    <property type="entry name" value="Vaccinia Virus protein VP39"/>
    <property type="match status" value="1"/>
</dbReference>
<dbReference type="EMBL" id="CP006841">
    <property type="protein sequence ID" value="ALA67132.1"/>
    <property type="molecule type" value="Genomic_DNA"/>
</dbReference>
<dbReference type="PANTHER" id="PTHR44942:SF4">
    <property type="entry name" value="METHYLTRANSFERASE TYPE 11 DOMAIN-CONTAINING PROTEIN"/>
    <property type="match status" value="1"/>
</dbReference>
<keyword evidence="3 6" id="KW-0808">Transferase</keyword>
<reference evidence="6 7" key="1">
    <citation type="submission" date="2013-10" db="EMBL/GenBank/DDBJ databases">
        <title>Complete genome sequence of Corynebacterium lactis DSM 45799(T), isolated from raw cow milk.</title>
        <authorList>
            <person name="Ruckert C."/>
            <person name="Albersmeier A."/>
            <person name="Lipski A."/>
            <person name="Kalinowski J."/>
        </authorList>
    </citation>
    <scope>NUCLEOTIDE SEQUENCE [LARGE SCALE GENOMIC DNA]</scope>
    <source>
        <strain evidence="6 7">RW2-5</strain>
    </source>
</reference>
<gene>
    <name evidence="6" type="ORF">CLAC_04755</name>
</gene>